<feature type="compositionally biased region" description="Basic and acidic residues" evidence="2">
    <location>
        <begin position="292"/>
        <end position="304"/>
    </location>
</feature>
<feature type="coiled-coil region" evidence="1">
    <location>
        <begin position="320"/>
        <end position="361"/>
    </location>
</feature>
<reference evidence="3 4" key="1">
    <citation type="submission" date="2024-02" db="EMBL/GenBank/DDBJ databases">
        <title>First draft genome assembly of two strains of Seiridium cardinale.</title>
        <authorList>
            <person name="Emiliani G."/>
            <person name="Scali E."/>
        </authorList>
    </citation>
    <scope>NUCLEOTIDE SEQUENCE [LARGE SCALE GENOMIC DNA]</scope>
    <source>
        <strain evidence="3 4">BM-138-000479</strain>
    </source>
</reference>
<sequence>MSVEATASSSPRRRDDNDPVNTFTASGLAAINWELPGAEQQYLIHPDPKNKHITFEACVENNASKPLSFFRLRIPVRLKQKDIAFYIHIPPNHILSLDWSLQSEATAPVRAKLNSNITCLRFSLLKPAQLIVPDQEVLQPNRSLSANIINALKSLATAHAIAVYLQHTTLSKPRLESIAEVVHSGQSQPVPRYCDLHRLYEGLGGRTLLLVDENENANGVSTNLETAPEFQGDSPPSYDEIGPGPPIPHVTSSTPWLEDSSKGQGKRHRHSRGDSTDSGDSPSSGPNKRGPIHNDPRHAEKAADQGNRLHELAERLFTELANTKEVVARQEVIIKELKDKIDKLQDQAKAQQEEFAVLEGRQDKVDVAVLDLDTTVTQHGDSLAELEDNVAVLQDCCDEFSSGRGHELEEMKDELRSEVMNRLRTALES</sequence>
<gene>
    <name evidence="3" type="ORF">SCAR479_09020</name>
</gene>
<evidence type="ECO:0000313" key="4">
    <source>
        <dbReference type="Proteomes" id="UP001465668"/>
    </source>
</evidence>
<comment type="caution">
    <text evidence="3">The sequence shown here is derived from an EMBL/GenBank/DDBJ whole genome shotgun (WGS) entry which is preliminary data.</text>
</comment>
<evidence type="ECO:0000256" key="2">
    <source>
        <dbReference type="SAM" id="MobiDB-lite"/>
    </source>
</evidence>
<feature type="compositionally biased region" description="Low complexity" evidence="2">
    <location>
        <begin position="276"/>
        <end position="285"/>
    </location>
</feature>
<dbReference type="Proteomes" id="UP001465668">
    <property type="component" value="Unassembled WGS sequence"/>
</dbReference>
<organism evidence="3 4">
    <name type="scientific">Seiridium cardinale</name>
    <dbReference type="NCBI Taxonomy" id="138064"/>
    <lineage>
        <taxon>Eukaryota</taxon>
        <taxon>Fungi</taxon>
        <taxon>Dikarya</taxon>
        <taxon>Ascomycota</taxon>
        <taxon>Pezizomycotina</taxon>
        <taxon>Sordariomycetes</taxon>
        <taxon>Xylariomycetidae</taxon>
        <taxon>Amphisphaeriales</taxon>
        <taxon>Sporocadaceae</taxon>
        <taxon>Seiridium</taxon>
    </lineage>
</organism>
<dbReference type="EMBL" id="JARVKM010000042">
    <property type="protein sequence ID" value="KAK9774415.1"/>
    <property type="molecule type" value="Genomic_DNA"/>
</dbReference>
<keyword evidence="4" id="KW-1185">Reference proteome</keyword>
<proteinExistence type="predicted"/>
<feature type="region of interest" description="Disordered" evidence="2">
    <location>
        <begin position="220"/>
        <end position="304"/>
    </location>
</feature>
<feature type="region of interest" description="Disordered" evidence="2">
    <location>
        <begin position="1"/>
        <end position="21"/>
    </location>
</feature>
<accession>A0ABR2XLB6</accession>
<feature type="compositionally biased region" description="Polar residues" evidence="2">
    <location>
        <begin position="1"/>
        <end position="10"/>
    </location>
</feature>
<name>A0ABR2XLB6_9PEZI</name>
<evidence type="ECO:0000256" key="1">
    <source>
        <dbReference type="SAM" id="Coils"/>
    </source>
</evidence>
<protein>
    <submittedName>
        <fullName evidence="3">Uncharacterized protein</fullName>
    </submittedName>
</protein>
<evidence type="ECO:0000313" key="3">
    <source>
        <dbReference type="EMBL" id="KAK9774415.1"/>
    </source>
</evidence>
<keyword evidence="1" id="KW-0175">Coiled coil</keyword>